<dbReference type="InterPro" id="IPR004838">
    <property type="entry name" value="NHTrfase_class1_PyrdxlP-BS"/>
</dbReference>
<dbReference type="PROSITE" id="PS00105">
    <property type="entry name" value="AA_TRANSFER_CLASS_1"/>
    <property type="match status" value="1"/>
</dbReference>
<dbReference type="Gene3D" id="3.40.640.10">
    <property type="entry name" value="Type I PLP-dependent aspartate aminotransferase-like (Major domain)"/>
    <property type="match status" value="1"/>
</dbReference>
<comment type="similarity">
    <text evidence="2 7">Belongs to the class-I pyridoxal-phosphate-dependent aminotransferase family.</text>
</comment>
<dbReference type="SUPFAM" id="SSF53383">
    <property type="entry name" value="PLP-dependent transferases"/>
    <property type="match status" value="1"/>
</dbReference>
<dbReference type="InterPro" id="IPR050596">
    <property type="entry name" value="AspAT/PAT-like"/>
</dbReference>
<dbReference type="Pfam" id="PF00155">
    <property type="entry name" value="Aminotran_1_2"/>
    <property type="match status" value="1"/>
</dbReference>
<organism evidence="9 10">
    <name type="scientific">Methanocalculus chunghsingensis</name>
    <dbReference type="NCBI Taxonomy" id="156457"/>
    <lineage>
        <taxon>Archaea</taxon>
        <taxon>Methanobacteriati</taxon>
        <taxon>Methanobacteriota</taxon>
        <taxon>Stenosarchaea group</taxon>
        <taxon>Methanomicrobia</taxon>
        <taxon>Methanomicrobiales</taxon>
        <taxon>Methanocalculaceae</taxon>
        <taxon>Methanocalculus</taxon>
    </lineage>
</organism>
<evidence type="ECO:0000256" key="7">
    <source>
        <dbReference type="RuleBase" id="RU000481"/>
    </source>
</evidence>
<dbReference type="InterPro" id="IPR015421">
    <property type="entry name" value="PyrdxlP-dep_Trfase_major"/>
</dbReference>
<dbReference type="InterPro" id="IPR015424">
    <property type="entry name" value="PyrdxlP-dep_Trfase"/>
</dbReference>
<dbReference type="InterPro" id="IPR004839">
    <property type="entry name" value="Aminotransferase_I/II_large"/>
</dbReference>
<comment type="subunit">
    <text evidence="3">Homodimer.</text>
</comment>
<gene>
    <name evidence="9" type="ORF">RJ53_06305</name>
</gene>
<comment type="cofactor">
    <cofactor evidence="1 7">
        <name>pyridoxal 5'-phosphate</name>
        <dbReference type="ChEBI" id="CHEBI:597326"/>
    </cofactor>
</comment>
<dbReference type="GO" id="GO:0008483">
    <property type="term" value="F:transaminase activity"/>
    <property type="evidence" value="ECO:0007669"/>
    <property type="project" value="UniProtKB-KW"/>
</dbReference>
<keyword evidence="5 7" id="KW-0808">Transferase</keyword>
<evidence type="ECO:0000313" key="9">
    <source>
        <dbReference type="EMBL" id="MBR1369127.1"/>
    </source>
</evidence>
<comment type="caution">
    <text evidence="9">The sequence shown here is derived from an EMBL/GenBank/DDBJ whole genome shotgun (WGS) entry which is preliminary data.</text>
</comment>
<keyword evidence="10" id="KW-1185">Reference proteome</keyword>
<evidence type="ECO:0000259" key="8">
    <source>
        <dbReference type="Pfam" id="PF00155"/>
    </source>
</evidence>
<reference evidence="9" key="1">
    <citation type="submission" date="2014-12" db="EMBL/GenBank/DDBJ databases">
        <authorList>
            <person name="Huang H.-H."/>
            <person name="Chen S.-C."/>
            <person name="Lai M.-C."/>
        </authorList>
    </citation>
    <scope>NUCLEOTIDE SEQUENCE</scope>
    <source>
        <strain evidence="9">K1F9705b</strain>
    </source>
</reference>
<dbReference type="GO" id="GO:0006520">
    <property type="term" value="P:amino acid metabolic process"/>
    <property type="evidence" value="ECO:0007669"/>
    <property type="project" value="InterPro"/>
</dbReference>
<dbReference type="GO" id="GO:0030170">
    <property type="term" value="F:pyridoxal phosphate binding"/>
    <property type="evidence" value="ECO:0007669"/>
    <property type="project" value="InterPro"/>
</dbReference>
<accession>A0A8J7WAI9</accession>
<name>A0A8J7WAI9_9EURY</name>
<dbReference type="Gene3D" id="3.90.1150.10">
    <property type="entry name" value="Aspartate Aminotransferase, domain 1"/>
    <property type="match status" value="1"/>
</dbReference>
<evidence type="ECO:0000256" key="5">
    <source>
        <dbReference type="ARBA" id="ARBA00022679"/>
    </source>
</evidence>
<sequence length="391" mass="42735">MPEEKVPRSYISQRAEGIPPSGIRKFFDLLLTMDDVISLGVGEPDFNTPWNIAVAGIDSIEKGITSYTSNKGLQELRDLVSSYLSQHYNTDYDPDDEIIITTGVSEGLDLAVRAVVDPGDEVLVADPCYVSYAPCVMLAGGIPVALPCPAEDEFRVTPDALLEKVTKKTKLLMINYPNNPSGGVMGRDDLKAISDIIVDHDLLLLSDEIYSELTYEGRHVSPASIETLREKTITLNGFSKAYSMTGWRVGYLCAPSEIAGAALKIHQYAMLSSPTMAQYAAIEALRGAEDAKDRMVAEFRMRRNLFVAGLNRIGLPCHLPKGAFYAFPSIEGTGLTDEEFAERLLIEQQVAVVPGRAFGSSGIGHVRCAYAASRMDLEEAIRRIGIFIDSI</sequence>
<feature type="domain" description="Aminotransferase class I/classII large" evidence="8">
    <location>
        <begin position="35"/>
        <end position="384"/>
    </location>
</feature>
<keyword evidence="4 7" id="KW-0032">Aminotransferase</keyword>
<dbReference type="Proteomes" id="UP000730161">
    <property type="component" value="Unassembled WGS sequence"/>
</dbReference>
<dbReference type="AlphaFoldDB" id="A0A8J7WAI9"/>
<evidence type="ECO:0000256" key="4">
    <source>
        <dbReference type="ARBA" id="ARBA00022576"/>
    </source>
</evidence>
<keyword evidence="6" id="KW-0663">Pyridoxal phosphate</keyword>
<dbReference type="FunFam" id="3.40.640.10:FF:000033">
    <property type="entry name" value="Aspartate aminotransferase"/>
    <property type="match status" value="1"/>
</dbReference>
<dbReference type="PANTHER" id="PTHR46383:SF3">
    <property type="entry name" value="ASPARTATE AMINOTRANSFERASE-RELATED"/>
    <property type="match status" value="1"/>
</dbReference>
<proteinExistence type="inferred from homology"/>
<dbReference type="CDD" id="cd00609">
    <property type="entry name" value="AAT_like"/>
    <property type="match status" value="1"/>
</dbReference>
<evidence type="ECO:0000256" key="2">
    <source>
        <dbReference type="ARBA" id="ARBA00007441"/>
    </source>
</evidence>
<dbReference type="InterPro" id="IPR015422">
    <property type="entry name" value="PyrdxlP-dep_Trfase_small"/>
</dbReference>
<evidence type="ECO:0000256" key="6">
    <source>
        <dbReference type="ARBA" id="ARBA00022898"/>
    </source>
</evidence>
<evidence type="ECO:0000256" key="3">
    <source>
        <dbReference type="ARBA" id="ARBA00011738"/>
    </source>
</evidence>
<dbReference type="PANTHER" id="PTHR46383">
    <property type="entry name" value="ASPARTATE AMINOTRANSFERASE"/>
    <property type="match status" value="1"/>
</dbReference>
<dbReference type="EC" id="2.6.1.-" evidence="7"/>
<dbReference type="EMBL" id="JWHL01000008">
    <property type="protein sequence ID" value="MBR1369127.1"/>
    <property type="molecule type" value="Genomic_DNA"/>
</dbReference>
<protein>
    <recommendedName>
        <fullName evidence="7">Aminotransferase</fullName>
        <ecNumber evidence="7">2.6.1.-</ecNumber>
    </recommendedName>
</protein>
<evidence type="ECO:0000313" key="10">
    <source>
        <dbReference type="Proteomes" id="UP000730161"/>
    </source>
</evidence>
<evidence type="ECO:0000256" key="1">
    <source>
        <dbReference type="ARBA" id="ARBA00001933"/>
    </source>
</evidence>